<feature type="domain" description="eRF1/Pelota-like N-terminal" evidence="4">
    <location>
        <begin position="3"/>
        <end position="61"/>
    </location>
</feature>
<keyword evidence="6" id="KW-1185">Reference proteome</keyword>
<accession>A0A5N3W880</accession>
<evidence type="ECO:0000313" key="6">
    <source>
        <dbReference type="Proteomes" id="UP000326458"/>
    </source>
</evidence>
<comment type="subunit">
    <text evidence="3">Component of the eRF1-eRF3-GTP ternary complex, composed of ETF1/ERF1 and eRF3 (GSPT1/ERF3A or GSPT2/ERF3B) and GTP. Component of the transient SURF (SMG1-UPF1-eRF1-eRF3) complex. Interacts with JMJD4. The ETF1-GSPT1 complex interacts with JMJD4.</text>
</comment>
<reference evidence="5 6" key="1">
    <citation type="submission" date="2019-06" db="EMBL/GenBank/DDBJ databases">
        <title>Discovery of a novel chromosome fission-fusion reversal in muntjac.</title>
        <authorList>
            <person name="Mudd A.B."/>
            <person name="Bredeson J.V."/>
            <person name="Baum R."/>
            <person name="Hockemeyer D."/>
            <person name="Rokhsar D.S."/>
        </authorList>
    </citation>
    <scope>NUCLEOTIDE SEQUENCE [LARGE SCALE GENOMIC DNA]</scope>
    <source>
        <strain evidence="5">UTSW_UCB_Mm</strain>
        <tissue evidence="5">Fibroblast cell line</tissue>
    </source>
</reference>
<evidence type="ECO:0000256" key="3">
    <source>
        <dbReference type="ARBA" id="ARBA00046846"/>
    </source>
</evidence>
<evidence type="ECO:0000313" key="5">
    <source>
        <dbReference type="EMBL" id="KAB0357910.1"/>
    </source>
</evidence>
<dbReference type="PANTHER" id="PTHR10113">
    <property type="entry name" value="PEPTIDE CHAIN RELEASE FACTOR SUBUNIT 1"/>
    <property type="match status" value="1"/>
</dbReference>
<dbReference type="EMBL" id="VCEA01000001">
    <property type="protein sequence ID" value="KAB0357910.1"/>
    <property type="molecule type" value="Genomic_DNA"/>
</dbReference>
<proteinExistence type="predicted"/>
<organism evidence="5 6">
    <name type="scientific">Muntiacus muntjak</name>
    <name type="common">Barking deer</name>
    <name type="synonym">Indian muntjac</name>
    <dbReference type="NCBI Taxonomy" id="9888"/>
    <lineage>
        <taxon>Eukaryota</taxon>
        <taxon>Metazoa</taxon>
        <taxon>Chordata</taxon>
        <taxon>Craniata</taxon>
        <taxon>Vertebrata</taxon>
        <taxon>Euteleostomi</taxon>
        <taxon>Mammalia</taxon>
        <taxon>Eutheria</taxon>
        <taxon>Laurasiatheria</taxon>
        <taxon>Artiodactyla</taxon>
        <taxon>Ruminantia</taxon>
        <taxon>Pecora</taxon>
        <taxon>Cervidae</taxon>
        <taxon>Muntiacinae</taxon>
        <taxon>Muntiacus</taxon>
    </lineage>
</organism>
<comment type="caution">
    <text evidence="5">The sequence shown here is derived from an EMBL/GenBank/DDBJ whole genome shotgun (WGS) entry which is preliminary data.</text>
</comment>
<name>A0A5N3W880_MUNMU</name>
<evidence type="ECO:0000256" key="2">
    <source>
        <dbReference type="ARBA" id="ARBA00023161"/>
    </source>
</evidence>
<sequence>GPNMGSSIIPPQDQISQLAKILADEFESASNIQLLANCLSVLEAITSVQKRLKLQNKVPSKEADSLLCSYGTTSG</sequence>
<dbReference type="SUPFAM" id="SSF55481">
    <property type="entry name" value="N-terminal domain of eukaryotic peptide chain release factor subunit 1, ERF1"/>
    <property type="match status" value="1"/>
</dbReference>
<dbReference type="GO" id="GO:0003747">
    <property type="term" value="F:translation release factor activity"/>
    <property type="evidence" value="ECO:0007669"/>
    <property type="project" value="InterPro"/>
</dbReference>
<feature type="non-terminal residue" evidence="5">
    <location>
        <position position="1"/>
    </location>
</feature>
<dbReference type="Pfam" id="PF03463">
    <property type="entry name" value="eRF1_1"/>
    <property type="match status" value="1"/>
</dbReference>
<dbReference type="InterPro" id="IPR004403">
    <property type="entry name" value="Peptide_chain-rel_eRF1/aRF1"/>
</dbReference>
<keyword evidence="2" id="KW-0866">Nonsense-mediated mRNA decay</keyword>
<dbReference type="Proteomes" id="UP000326458">
    <property type="component" value="Unassembled WGS sequence"/>
</dbReference>
<protein>
    <recommendedName>
        <fullName evidence="1">Eukaryotic peptide chain release factor subunit 1</fullName>
    </recommendedName>
</protein>
<evidence type="ECO:0000256" key="1">
    <source>
        <dbReference type="ARBA" id="ARBA00013382"/>
    </source>
</evidence>
<dbReference type="InterPro" id="IPR024049">
    <property type="entry name" value="eRF1_1_sf"/>
</dbReference>
<gene>
    <name evidence="5" type="ORF">FD754_002066</name>
</gene>
<dbReference type="Gene3D" id="3.30.960.10">
    <property type="entry name" value="eRF1 domain 1"/>
    <property type="match status" value="1"/>
</dbReference>
<dbReference type="InterPro" id="IPR005140">
    <property type="entry name" value="eRF1_Pelota-like_N"/>
</dbReference>
<dbReference type="AlphaFoldDB" id="A0A5N3W880"/>
<evidence type="ECO:0000259" key="4">
    <source>
        <dbReference type="Pfam" id="PF03463"/>
    </source>
</evidence>